<keyword evidence="2" id="KW-1185">Reference proteome</keyword>
<organism evidence="1 2">
    <name type="scientific">Luteipulveratus flavus</name>
    <dbReference type="NCBI Taxonomy" id="3031728"/>
    <lineage>
        <taxon>Bacteria</taxon>
        <taxon>Bacillati</taxon>
        <taxon>Actinomycetota</taxon>
        <taxon>Actinomycetes</taxon>
        <taxon>Micrococcales</taxon>
        <taxon>Dermacoccaceae</taxon>
        <taxon>Luteipulveratus</taxon>
    </lineage>
</organism>
<dbReference type="RefSeq" id="WP_277193498.1">
    <property type="nucleotide sequence ID" value="NZ_JAROAV010000053.1"/>
</dbReference>
<evidence type="ECO:0000313" key="2">
    <source>
        <dbReference type="Proteomes" id="UP001528912"/>
    </source>
</evidence>
<sequence>MDAVDLLRALAETIDDQRWDDLARVLSPAFSGRYVHTGETFDRDGFVAVNRDYPGSWRFVWEDVVGVGERAAGRARVFDAEETHYVATFVTADEHGIAELVEVWAEAGDAPPAGRRPGPA</sequence>
<reference evidence="1 2" key="1">
    <citation type="submission" date="2023-03" db="EMBL/GenBank/DDBJ databases">
        <title>YIM 133296 draft genome.</title>
        <authorList>
            <person name="Xiong L."/>
        </authorList>
    </citation>
    <scope>NUCLEOTIDE SEQUENCE [LARGE SCALE GENOMIC DNA]</scope>
    <source>
        <strain evidence="1 2">YIM 133296</strain>
    </source>
</reference>
<dbReference type="SUPFAM" id="SSF54427">
    <property type="entry name" value="NTF2-like"/>
    <property type="match status" value="1"/>
</dbReference>
<accession>A0ABT6CCS1</accession>
<dbReference type="Gene3D" id="3.10.450.50">
    <property type="match status" value="1"/>
</dbReference>
<evidence type="ECO:0000313" key="1">
    <source>
        <dbReference type="EMBL" id="MDF8266308.1"/>
    </source>
</evidence>
<dbReference type="InterPro" id="IPR032710">
    <property type="entry name" value="NTF2-like_dom_sf"/>
</dbReference>
<comment type="caution">
    <text evidence="1">The sequence shown here is derived from an EMBL/GenBank/DDBJ whole genome shotgun (WGS) entry which is preliminary data.</text>
</comment>
<gene>
    <name evidence="1" type="ORF">P4R38_18810</name>
</gene>
<name>A0ABT6CCS1_9MICO</name>
<protein>
    <recommendedName>
        <fullName evidence="3">SnoaL-like domain-containing protein</fullName>
    </recommendedName>
</protein>
<dbReference type="EMBL" id="JAROAV010000053">
    <property type="protein sequence ID" value="MDF8266308.1"/>
    <property type="molecule type" value="Genomic_DNA"/>
</dbReference>
<dbReference type="Proteomes" id="UP001528912">
    <property type="component" value="Unassembled WGS sequence"/>
</dbReference>
<proteinExistence type="predicted"/>
<evidence type="ECO:0008006" key="3">
    <source>
        <dbReference type="Google" id="ProtNLM"/>
    </source>
</evidence>